<protein>
    <submittedName>
        <fullName evidence="1">Uncharacterized protein</fullName>
    </submittedName>
</protein>
<evidence type="ECO:0000313" key="1">
    <source>
        <dbReference type="EMBL" id="KIM96546.1"/>
    </source>
</evidence>
<organism evidence="1 2">
    <name type="scientific">Oidiodendron maius (strain Zn)</name>
    <dbReference type="NCBI Taxonomy" id="913774"/>
    <lineage>
        <taxon>Eukaryota</taxon>
        <taxon>Fungi</taxon>
        <taxon>Dikarya</taxon>
        <taxon>Ascomycota</taxon>
        <taxon>Pezizomycotina</taxon>
        <taxon>Leotiomycetes</taxon>
        <taxon>Leotiomycetes incertae sedis</taxon>
        <taxon>Myxotrichaceae</taxon>
        <taxon>Oidiodendron</taxon>
    </lineage>
</organism>
<keyword evidence="2" id="KW-1185">Reference proteome</keyword>
<evidence type="ECO:0000313" key="2">
    <source>
        <dbReference type="Proteomes" id="UP000054321"/>
    </source>
</evidence>
<accession>A0A0C3H200</accession>
<dbReference type="EMBL" id="KN832884">
    <property type="protein sequence ID" value="KIM96546.1"/>
    <property type="molecule type" value="Genomic_DNA"/>
</dbReference>
<proteinExistence type="predicted"/>
<sequence>MFYKAQRSFRLSSLKLTKNKNLKNREEEDEGESLDVDWDRLRTDSEALARPPIEWPRKLREKLPSSVSEMDKVLGPVCRRPPTSGGYETLDFSHILFFL</sequence>
<reference evidence="1 2" key="1">
    <citation type="submission" date="2014-04" db="EMBL/GenBank/DDBJ databases">
        <authorList>
            <consortium name="DOE Joint Genome Institute"/>
            <person name="Kuo A."/>
            <person name="Martino E."/>
            <person name="Perotto S."/>
            <person name="Kohler A."/>
            <person name="Nagy L.G."/>
            <person name="Floudas D."/>
            <person name="Copeland A."/>
            <person name="Barry K.W."/>
            <person name="Cichocki N."/>
            <person name="Veneault-Fourrey C."/>
            <person name="LaButti K."/>
            <person name="Lindquist E.A."/>
            <person name="Lipzen A."/>
            <person name="Lundell T."/>
            <person name="Morin E."/>
            <person name="Murat C."/>
            <person name="Sun H."/>
            <person name="Tunlid A."/>
            <person name="Henrissat B."/>
            <person name="Grigoriev I.V."/>
            <person name="Hibbett D.S."/>
            <person name="Martin F."/>
            <person name="Nordberg H.P."/>
            <person name="Cantor M.N."/>
            <person name="Hua S.X."/>
        </authorList>
    </citation>
    <scope>NUCLEOTIDE SEQUENCE [LARGE SCALE GENOMIC DNA]</scope>
    <source>
        <strain evidence="1 2">Zn</strain>
    </source>
</reference>
<dbReference type="AlphaFoldDB" id="A0A0C3H200"/>
<dbReference type="Proteomes" id="UP000054321">
    <property type="component" value="Unassembled WGS sequence"/>
</dbReference>
<dbReference type="InParanoid" id="A0A0C3H200"/>
<name>A0A0C3H200_OIDMZ</name>
<gene>
    <name evidence="1" type="ORF">OIDMADRAFT_20838</name>
</gene>
<reference evidence="2" key="2">
    <citation type="submission" date="2015-01" db="EMBL/GenBank/DDBJ databases">
        <title>Evolutionary Origins and Diversification of the Mycorrhizal Mutualists.</title>
        <authorList>
            <consortium name="DOE Joint Genome Institute"/>
            <consortium name="Mycorrhizal Genomics Consortium"/>
            <person name="Kohler A."/>
            <person name="Kuo A."/>
            <person name="Nagy L.G."/>
            <person name="Floudas D."/>
            <person name="Copeland A."/>
            <person name="Barry K.W."/>
            <person name="Cichocki N."/>
            <person name="Veneault-Fourrey C."/>
            <person name="LaButti K."/>
            <person name="Lindquist E.A."/>
            <person name="Lipzen A."/>
            <person name="Lundell T."/>
            <person name="Morin E."/>
            <person name="Murat C."/>
            <person name="Riley R."/>
            <person name="Ohm R."/>
            <person name="Sun H."/>
            <person name="Tunlid A."/>
            <person name="Henrissat B."/>
            <person name="Grigoriev I.V."/>
            <person name="Hibbett D.S."/>
            <person name="Martin F."/>
        </authorList>
    </citation>
    <scope>NUCLEOTIDE SEQUENCE [LARGE SCALE GENOMIC DNA]</scope>
    <source>
        <strain evidence="2">Zn</strain>
    </source>
</reference>
<dbReference type="HOGENOM" id="CLU_2321030_0_0_1"/>